<proteinExistence type="predicted"/>
<sequence>MRDLENGQCLLQDLYGRVGVVQIHPVFEELLHAFDTRPPVQRNEVE</sequence>
<organism evidence="1 2">
    <name type="scientific">Coprococcus comes ATCC 27758</name>
    <dbReference type="NCBI Taxonomy" id="470146"/>
    <lineage>
        <taxon>Bacteria</taxon>
        <taxon>Bacillati</taxon>
        <taxon>Bacillota</taxon>
        <taxon>Clostridia</taxon>
        <taxon>Lachnospirales</taxon>
        <taxon>Lachnospiraceae</taxon>
        <taxon>Coprococcus</taxon>
    </lineage>
</organism>
<reference evidence="1 2" key="2">
    <citation type="submission" date="2009-03" db="EMBL/GenBank/DDBJ databases">
        <title>Draft genome sequence of Coprococcus comes (ATCC 27758).</title>
        <authorList>
            <person name="Sudarsanam P."/>
            <person name="Ley R."/>
            <person name="Guruge J."/>
            <person name="Turnbaugh P.J."/>
            <person name="Mahowald M."/>
            <person name="Liep D."/>
            <person name="Gordon J."/>
        </authorList>
    </citation>
    <scope>NUCLEOTIDE SEQUENCE [LARGE SCALE GENOMIC DNA]</scope>
    <source>
        <strain evidence="1 2">ATCC 27758</strain>
    </source>
</reference>
<dbReference type="EMBL" id="ABVR01000042">
    <property type="protein sequence ID" value="EEG88748.1"/>
    <property type="molecule type" value="Genomic_DNA"/>
</dbReference>
<protein>
    <submittedName>
        <fullName evidence="1">Uncharacterized protein</fullName>
    </submittedName>
</protein>
<name>C0BCE7_9FIRM</name>
<evidence type="ECO:0000313" key="2">
    <source>
        <dbReference type="Proteomes" id="UP000003793"/>
    </source>
</evidence>
<accession>C0BCE7</accession>
<dbReference type="Proteomes" id="UP000003793">
    <property type="component" value="Unassembled WGS sequence"/>
</dbReference>
<dbReference type="HOGENOM" id="CLU_3182501_0_0_9"/>
<reference evidence="1 2" key="1">
    <citation type="submission" date="2009-02" db="EMBL/GenBank/DDBJ databases">
        <authorList>
            <person name="Fulton L."/>
            <person name="Clifton S."/>
            <person name="Fulton B."/>
            <person name="Xu J."/>
            <person name="Minx P."/>
            <person name="Pepin K.H."/>
            <person name="Johnson M."/>
            <person name="Bhonagiri V."/>
            <person name="Nash W.E."/>
            <person name="Mardis E.R."/>
            <person name="Wilson R.K."/>
        </authorList>
    </citation>
    <scope>NUCLEOTIDE SEQUENCE [LARGE SCALE GENOMIC DNA]</scope>
    <source>
        <strain evidence="1 2">ATCC 27758</strain>
    </source>
</reference>
<dbReference type="Pfam" id="PF12846">
    <property type="entry name" value="AAA_10"/>
    <property type="match status" value="1"/>
</dbReference>
<gene>
    <name evidence="1" type="ORF">COPCOM_02838</name>
</gene>
<evidence type="ECO:0000313" key="1">
    <source>
        <dbReference type="EMBL" id="EEG88748.1"/>
    </source>
</evidence>
<dbReference type="AlphaFoldDB" id="C0BCE7"/>
<comment type="caution">
    <text evidence="1">The sequence shown here is derived from an EMBL/GenBank/DDBJ whole genome shotgun (WGS) entry which is preliminary data.</text>
</comment>